<dbReference type="EMBL" id="JAYFUM010000010">
    <property type="protein sequence ID" value="MEA5139564.1"/>
    <property type="molecule type" value="Genomic_DNA"/>
</dbReference>
<dbReference type="RefSeq" id="WP_323296717.1">
    <property type="nucleotide sequence ID" value="NZ_JAYFUM010000010.1"/>
</dbReference>
<gene>
    <name evidence="1" type="ORF">VB248_10475</name>
</gene>
<protein>
    <submittedName>
        <fullName evidence="1">DUF4270 family protein</fullName>
    </submittedName>
</protein>
<dbReference type="InterPro" id="IPR025366">
    <property type="entry name" value="DUF4270"/>
</dbReference>
<organism evidence="1 2">
    <name type="scientific">Arcicella rigui</name>
    <dbReference type="NCBI Taxonomy" id="797020"/>
    <lineage>
        <taxon>Bacteria</taxon>
        <taxon>Pseudomonadati</taxon>
        <taxon>Bacteroidota</taxon>
        <taxon>Cytophagia</taxon>
        <taxon>Cytophagales</taxon>
        <taxon>Flectobacillaceae</taxon>
        <taxon>Arcicella</taxon>
    </lineage>
</organism>
<sequence length="520" mass="56783">MNYPKKNWNTFQKKVLTATTIFTQNWQVRKAFIIGVVFSFFVFLSACEDPKEIGSEIFVQDIGLLYTDTLTVDASTVLLDSIATYSPNNMLVGRLSDPNLGTVEAACYFQIANLSSDTIRSEVDTASKSNVKWITYPTLNDSIRFILPYSFYQGDTLQNQTFKLYQFASSSTLDPTTAYYSNSAAPTLKTTPLGQLTNVKVRPIRDSRVVSGTTGKYDSLVIPITEPSFVKFLESQRDGAKSEALVGTGFKDAVKGFALVSESPKNAAIVGFAAGQAVLKLYYHYKYTYTVRNSADTADSTVTVDTTKANNFYVALTSSDGTTFNARFNKITASRIGALTKLTKAGDGLSTKDANNEAYLQLGTGLAMKVKFPTLTNLKNRKDIAFNKAELVLEPKSNPGGYSFPTDLVLVQSTSSNRPLRSTTTGEGSLQFVTGEGTSASYVSKSNLYTFNVTSSLQNILAGRISNNGWIITPTLFATNTTTGVRSVALGKSVLAQEVTRAIFDKSNIKLKVYYTYVAK</sequence>
<evidence type="ECO:0000313" key="1">
    <source>
        <dbReference type="EMBL" id="MEA5139564.1"/>
    </source>
</evidence>
<dbReference type="Pfam" id="PF14092">
    <property type="entry name" value="DUF4270"/>
    <property type="match status" value="1"/>
</dbReference>
<keyword evidence="2" id="KW-1185">Reference proteome</keyword>
<proteinExistence type="predicted"/>
<evidence type="ECO:0000313" key="2">
    <source>
        <dbReference type="Proteomes" id="UP001302949"/>
    </source>
</evidence>
<accession>A0ABU5Q9S7</accession>
<name>A0ABU5Q9S7_9BACT</name>
<comment type="caution">
    <text evidence="1">The sequence shown here is derived from an EMBL/GenBank/DDBJ whole genome shotgun (WGS) entry which is preliminary data.</text>
</comment>
<dbReference type="Proteomes" id="UP001302949">
    <property type="component" value="Unassembled WGS sequence"/>
</dbReference>
<reference evidence="1 2" key="1">
    <citation type="submission" date="2023-12" db="EMBL/GenBank/DDBJ databases">
        <title>Novel species of the genus Arcicella isolated from rivers.</title>
        <authorList>
            <person name="Lu H."/>
        </authorList>
    </citation>
    <scope>NUCLEOTIDE SEQUENCE [LARGE SCALE GENOMIC DNA]</scope>
    <source>
        <strain evidence="1 2">KCTC 23307</strain>
    </source>
</reference>